<feature type="transmembrane region" description="Helical" evidence="5">
    <location>
        <begin position="59"/>
        <end position="79"/>
    </location>
</feature>
<dbReference type="EMBL" id="JAFBBK010000001">
    <property type="protein sequence ID" value="MBM7416877.1"/>
    <property type="molecule type" value="Genomic_DNA"/>
</dbReference>
<evidence type="ECO:0000313" key="7">
    <source>
        <dbReference type="EMBL" id="MBM7416877.1"/>
    </source>
</evidence>
<protein>
    <submittedName>
        <fullName evidence="7">Membrane protein</fullName>
    </submittedName>
</protein>
<reference evidence="7 8" key="1">
    <citation type="submission" date="2021-01" db="EMBL/GenBank/DDBJ databases">
        <title>Genomics of switchgrass bacterial isolates.</title>
        <authorList>
            <person name="Shade A."/>
        </authorList>
    </citation>
    <scope>NUCLEOTIDE SEQUENCE [LARGE SCALE GENOMIC DNA]</scope>
    <source>
        <strain evidence="7 8">PvP111</strain>
    </source>
</reference>
<accession>A0ABS2KY69</accession>
<organism evidence="7 8">
    <name type="scientific">Rhodococcoides corynebacterioides</name>
    <dbReference type="NCBI Taxonomy" id="53972"/>
    <lineage>
        <taxon>Bacteria</taxon>
        <taxon>Bacillati</taxon>
        <taxon>Actinomycetota</taxon>
        <taxon>Actinomycetes</taxon>
        <taxon>Mycobacteriales</taxon>
        <taxon>Nocardiaceae</taxon>
        <taxon>Rhodococcoides</taxon>
    </lineage>
</organism>
<dbReference type="Proteomes" id="UP000703038">
    <property type="component" value="Unassembled WGS sequence"/>
</dbReference>
<dbReference type="InterPro" id="IPR003807">
    <property type="entry name" value="DUF202"/>
</dbReference>
<keyword evidence="4 5" id="KW-0472">Membrane</keyword>
<comment type="caution">
    <text evidence="7">The sequence shown here is derived from an EMBL/GenBank/DDBJ whole genome shotgun (WGS) entry which is preliminary data.</text>
</comment>
<evidence type="ECO:0000256" key="5">
    <source>
        <dbReference type="SAM" id="Phobius"/>
    </source>
</evidence>
<keyword evidence="8" id="KW-1185">Reference proteome</keyword>
<feature type="transmembrane region" description="Helical" evidence="5">
    <location>
        <begin position="91"/>
        <end position="116"/>
    </location>
</feature>
<name>A0ABS2KY69_9NOCA</name>
<evidence type="ECO:0000256" key="3">
    <source>
        <dbReference type="ARBA" id="ARBA00022989"/>
    </source>
</evidence>
<sequence length="117" mass="12438">MRLWPTGLRDGSDPDPRFTLANERTFLAWIRTSLGLVATAAALEAFGGDLLPPWLRTTLVLGLLALAAVLAVGSFVRWVRIETAMRRRASLPLPAAAALLAGGLVIAVVAFAVGLYL</sequence>
<evidence type="ECO:0000259" key="6">
    <source>
        <dbReference type="Pfam" id="PF02656"/>
    </source>
</evidence>
<proteinExistence type="predicted"/>
<evidence type="ECO:0000256" key="1">
    <source>
        <dbReference type="ARBA" id="ARBA00004127"/>
    </source>
</evidence>
<gene>
    <name evidence="7" type="ORF">JOE42_003610</name>
</gene>
<keyword evidence="2 5" id="KW-0812">Transmembrane</keyword>
<feature type="domain" description="DUF202" evidence="6">
    <location>
        <begin position="17"/>
        <end position="83"/>
    </location>
</feature>
<evidence type="ECO:0000313" key="8">
    <source>
        <dbReference type="Proteomes" id="UP000703038"/>
    </source>
</evidence>
<keyword evidence="3 5" id="KW-1133">Transmembrane helix</keyword>
<dbReference type="RefSeq" id="WP_307806065.1">
    <property type="nucleotide sequence ID" value="NZ_JAFBBK010000001.1"/>
</dbReference>
<feature type="transmembrane region" description="Helical" evidence="5">
    <location>
        <begin position="26"/>
        <end position="47"/>
    </location>
</feature>
<dbReference type="Pfam" id="PF02656">
    <property type="entry name" value="DUF202"/>
    <property type="match status" value="1"/>
</dbReference>
<evidence type="ECO:0000256" key="4">
    <source>
        <dbReference type="ARBA" id="ARBA00023136"/>
    </source>
</evidence>
<evidence type="ECO:0000256" key="2">
    <source>
        <dbReference type="ARBA" id="ARBA00022692"/>
    </source>
</evidence>
<comment type="subcellular location">
    <subcellularLocation>
        <location evidence="1">Endomembrane system</location>
        <topology evidence="1">Multi-pass membrane protein</topology>
    </subcellularLocation>
</comment>